<reference evidence="1 2" key="1">
    <citation type="submission" date="2019-03" db="EMBL/GenBank/DDBJ databases">
        <title>Genomic Encyclopedia of Type Strains, Phase IV (KMG-IV): sequencing the most valuable type-strain genomes for metagenomic binning, comparative biology and taxonomic classification.</title>
        <authorList>
            <person name="Goeker M."/>
        </authorList>
    </citation>
    <scope>NUCLEOTIDE SEQUENCE [LARGE SCALE GENOMIC DNA]</scope>
    <source>
        <strain evidence="1 2">DSM 26377</strain>
    </source>
</reference>
<evidence type="ECO:0000313" key="1">
    <source>
        <dbReference type="EMBL" id="TDU31750.1"/>
    </source>
</evidence>
<dbReference type="Proteomes" id="UP000295341">
    <property type="component" value="Unassembled WGS sequence"/>
</dbReference>
<evidence type="ECO:0000313" key="2">
    <source>
        <dbReference type="Proteomes" id="UP000295341"/>
    </source>
</evidence>
<accession>A0A4S3K4N7</accession>
<keyword evidence="2" id="KW-1185">Reference proteome</keyword>
<comment type="caution">
    <text evidence="1">The sequence shown here is derived from an EMBL/GenBank/DDBJ whole genome shotgun (WGS) entry which is preliminary data.</text>
</comment>
<dbReference type="AlphaFoldDB" id="A0A4S3K4N7"/>
<dbReference type="RefSeq" id="WP_133880310.1">
    <property type="nucleotide sequence ID" value="NZ_MWIN01000012.1"/>
</dbReference>
<dbReference type="EMBL" id="SOBT01000008">
    <property type="protein sequence ID" value="TDU31750.1"/>
    <property type="molecule type" value="Genomic_DNA"/>
</dbReference>
<name>A0A4S3K4N7_9GAMM</name>
<dbReference type="OrthoDB" id="8906539at2"/>
<organism evidence="1 2">
    <name type="scientific">Panacagrimonas perspica</name>
    <dbReference type="NCBI Taxonomy" id="381431"/>
    <lineage>
        <taxon>Bacteria</taxon>
        <taxon>Pseudomonadati</taxon>
        <taxon>Pseudomonadota</taxon>
        <taxon>Gammaproteobacteria</taxon>
        <taxon>Nevskiales</taxon>
        <taxon>Nevskiaceae</taxon>
        <taxon>Panacagrimonas</taxon>
    </lineage>
</organism>
<gene>
    <name evidence="1" type="ORF">DFR24_1131</name>
</gene>
<protein>
    <submittedName>
        <fullName evidence="1">Uncharacterized protein</fullName>
    </submittedName>
</protein>
<proteinExistence type="predicted"/>
<sequence>MNNSLKRMIEGMAATLRNEVIPHIGTEFARGQAFGVIYMLNSIGLRAAWSPAFVGEQIAAQIALRDALAPLLAGIDAPALPREGSPGLDVQALESLRDDNEGRICALVEWHGSANLDAQRAAAIELQFRTYMDRQLKHELQTSAKPMFAEMSSGSE</sequence>